<evidence type="ECO:0000313" key="4">
    <source>
        <dbReference type="Proteomes" id="UP000796880"/>
    </source>
</evidence>
<dbReference type="InterPro" id="IPR027944">
    <property type="entry name" value="SEO_C"/>
</dbReference>
<dbReference type="OrthoDB" id="1145248at2759"/>
<dbReference type="AlphaFoldDB" id="A0A8K0DZT3"/>
<evidence type="ECO:0000259" key="2">
    <source>
        <dbReference type="Pfam" id="PF14577"/>
    </source>
</evidence>
<organism evidence="3 4">
    <name type="scientific">Rhamnella rubrinervis</name>
    <dbReference type="NCBI Taxonomy" id="2594499"/>
    <lineage>
        <taxon>Eukaryota</taxon>
        <taxon>Viridiplantae</taxon>
        <taxon>Streptophyta</taxon>
        <taxon>Embryophyta</taxon>
        <taxon>Tracheophyta</taxon>
        <taxon>Spermatophyta</taxon>
        <taxon>Magnoliopsida</taxon>
        <taxon>eudicotyledons</taxon>
        <taxon>Gunneridae</taxon>
        <taxon>Pentapetalae</taxon>
        <taxon>rosids</taxon>
        <taxon>fabids</taxon>
        <taxon>Rosales</taxon>
        <taxon>Rhamnaceae</taxon>
        <taxon>rhamnoid group</taxon>
        <taxon>Rhamneae</taxon>
        <taxon>Rhamnella</taxon>
    </lineage>
</organism>
<evidence type="ECO:0000313" key="3">
    <source>
        <dbReference type="EMBL" id="KAF3436785.1"/>
    </source>
</evidence>
<dbReference type="InterPro" id="IPR027942">
    <property type="entry name" value="SEO_N"/>
</dbReference>
<accession>A0A8K0DZT3</accession>
<proteinExistence type="predicted"/>
<gene>
    <name evidence="3" type="ORF">FNV43_RR19538</name>
</gene>
<name>A0A8K0DZT3_9ROSA</name>
<dbReference type="EMBL" id="VOIH02000009">
    <property type="protein sequence ID" value="KAF3436785.1"/>
    <property type="molecule type" value="Genomic_DNA"/>
</dbReference>
<comment type="caution">
    <text evidence="3">The sequence shown here is derived from an EMBL/GenBank/DDBJ whole genome shotgun (WGS) entry which is preliminary data.</text>
</comment>
<reference evidence="3" key="1">
    <citation type="submission" date="2020-03" db="EMBL/GenBank/DDBJ databases">
        <title>A high-quality chromosome-level genome assembly of a woody plant with both climbing and erect habits, Rhamnella rubrinervis.</title>
        <authorList>
            <person name="Lu Z."/>
            <person name="Yang Y."/>
            <person name="Zhu X."/>
            <person name="Sun Y."/>
        </authorList>
    </citation>
    <scope>NUCLEOTIDE SEQUENCE</scope>
    <source>
        <strain evidence="3">BYM</strain>
        <tissue evidence="3">Leaf</tissue>
    </source>
</reference>
<sequence>MEAINKGAHGNVSSSFALTDNAMLDQVRDTHSIEPYFIDVKPILSIVEDILNRCAPTIHRVIHLYCKCSGGDVHASTVLLCKMIASYSWEAKVVLVLAAFSVNYGDFWLVAQKCTENPLAKSIAILNQVVDTIEHSKEMEPHFDAIDKLIKAIIDVTKRIVEFSELPLEYLSLDTPSVSAAKAHIPAASYWTIRSIVACASHFATITGMRHDRQQIEEMRYDEEYRNLIRLLESIHLDNMKVIRAIFSTDDTPVLVIGNDPQKKPVSIEVLRRKDVLLLISNLDLPLEEIEVLENVYGMRQDILYEMVWIPIVDRLTDWKEQQQYKFTELQSKMPWYTVTSPLVIKPPVIRYIKEFWNFDKKAILVALDKQGKVSSKNALHMVWIWGNLAFPFTDEKEESMWRAESWRLELLVNGIDQDILNWIKVNKFICLYGGEDIDWIRDFTTRVKAVAKALDISIELVYVGRKRSKEAAREHEVLKDKTWHDRSTEKARANGQLALSTLKDFNAWQQAAIDLGLVPALDNELKNVTPHNTALA</sequence>
<dbReference type="PANTHER" id="PTHR33232:SF20">
    <property type="entry name" value="PROTEIN SIEVE ELEMENT OCCLUSION B-LIKE"/>
    <property type="match status" value="1"/>
</dbReference>
<dbReference type="Pfam" id="PF14576">
    <property type="entry name" value="SEO_N"/>
    <property type="match status" value="1"/>
</dbReference>
<dbReference type="Proteomes" id="UP000796880">
    <property type="component" value="Unassembled WGS sequence"/>
</dbReference>
<feature type="domain" description="Sieve element occlusion C-terminal" evidence="2">
    <location>
        <begin position="397"/>
        <end position="476"/>
    </location>
</feature>
<evidence type="ECO:0000259" key="1">
    <source>
        <dbReference type="Pfam" id="PF14576"/>
    </source>
</evidence>
<dbReference type="PANTHER" id="PTHR33232">
    <property type="entry name" value="PROTEIN SIEVE ELEMENT OCCLUSION B-LIKE"/>
    <property type="match status" value="1"/>
</dbReference>
<feature type="domain" description="Sieve element occlusion N-terminal" evidence="1">
    <location>
        <begin position="58"/>
        <end position="236"/>
    </location>
</feature>
<keyword evidence="4" id="KW-1185">Reference proteome</keyword>
<dbReference type="GO" id="GO:0010088">
    <property type="term" value="P:phloem development"/>
    <property type="evidence" value="ECO:0007669"/>
    <property type="project" value="InterPro"/>
</dbReference>
<dbReference type="InterPro" id="IPR039299">
    <property type="entry name" value="SEOA"/>
</dbReference>
<dbReference type="Pfam" id="PF14577">
    <property type="entry name" value="SEO_C"/>
    <property type="match status" value="1"/>
</dbReference>
<protein>
    <submittedName>
        <fullName evidence="3">Uncharacterized protein</fullName>
    </submittedName>
</protein>